<reference evidence="2 3" key="1">
    <citation type="journal article" date="2015" name="Genome Announc.">
        <title>Complete Genome Sequence of Pelosinus fermentans JBW45, a Member of a Remarkably Competitive Group of Negativicutes in the Firmicutes Phylum.</title>
        <authorList>
            <person name="De Leon K.B."/>
            <person name="Utturkar S.M."/>
            <person name="Camilleri L.B."/>
            <person name="Elias D.A."/>
            <person name="Arkin A.P."/>
            <person name="Fields M.W."/>
            <person name="Brown S.D."/>
            <person name="Wall J.D."/>
        </authorList>
    </citation>
    <scope>NUCLEOTIDE SEQUENCE [LARGE SCALE GENOMIC DNA]</scope>
    <source>
        <strain evidence="2 3">JBW45</strain>
    </source>
</reference>
<keyword evidence="1" id="KW-1133">Transmembrane helix</keyword>
<feature type="transmembrane region" description="Helical" evidence="1">
    <location>
        <begin position="46"/>
        <end position="68"/>
    </location>
</feature>
<dbReference type="AlphaFoldDB" id="I9DMR0"/>
<evidence type="ECO:0000313" key="2">
    <source>
        <dbReference type="EMBL" id="AJQ27826.1"/>
    </source>
</evidence>
<evidence type="ECO:0000313" key="3">
    <source>
        <dbReference type="Proteomes" id="UP000005361"/>
    </source>
</evidence>
<dbReference type="KEGG" id="pft:JBW_02481"/>
<dbReference type="EMBL" id="CP010978">
    <property type="protein sequence ID" value="AJQ27826.1"/>
    <property type="molecule type" value="Genomic_DNA"/>
</dbReference>
<proteinExistence type="predicted"/>
<keyword evidence="1" id="KW-0472">Membrane</keyword>
<dbReference type="PROSITE" id="PS51257">
    <property type="entry name" value="PROKAR_LIPOPROTEIN"/>
    <property type="match status" value="1"/>
</dbReference>
<dbReference type="STRING" id="1192197.JBW_02481"/>
<evidence type="ECO:0000256" key="1">
    <source>
        <dbReference type="SAM" id="Phobius"/>
    </source>
</evidence>
<feature type="transmembrane region" description="Helical" evidence="1">
    <location>
        <begin position="88"/>
        <end position="110"/>
    </location>
</feature>
<feature type="transmembrane region" description="Helical" evidence="1">
    <location>
        <begin position="7"/>
        <end position="40"/>
    </location>
</feature>
<sequence>MVIVKSSILLIMFIGQLCTLAPNFYGTIIILAAACIYASIIGFSTLPSWIIIVLASLAIVAEIGMRGLRNYLTRGYNVSKTYSVNTPVCNLAGIIVADALLGSLIGLTIWELVVGKALVPYVECISKILVRLMILAVLRFICGIIMITIICKYLLYV</sequence>
<gene>
    <name evidence="2" type="ORF">JBW_02481</name>
</gene>
<accession>I9DMR0</accession>
<feature type="transmembrane region" description="Helical" evidence="1">
    <location>
        <begin position="130"/>
        <end position="155"/>
    </location>
</feature>
<reference evidence="3" key="2">
    <citation type="submission" date="2015-02" db="EMBL/GenBank/DDBJ databases">
        <title>Complete Genome Sequence of Pelosinus fermentans JBW45.</title>
        <authorList>
            <person name="De Leon K.B."/>
            <person name="Utturkar S.M."/>
            <person name="Camilleri L.B."/>
            <person name="Arkin A.P."/>
            <person name="Fields M.W."/>
            <person name="Brown S.D."/>
            <person name="Wall J.D."/>
        </authorList>
    </citation>
    <scope>NUCLEOTIDE SEQUENCE [LARGE SCALE GENOMIC DNA]</scope>
    <source>
        <strain evidence="3">JBW45</strain>
    </source>
</reference>
<name>I9DMR0_9FIRM</name>
<dbReference type="Proteomes" id="UP000005361">
    <property type="component" value="Chromosome"/>
</dbReference>
<organism evidence="2 3">
    <name type="scientific">Pelosinus fermentans JBW45</name>
    <dbReference type="NCBI Taxonomy" id="1192197"/>
    <lineage>
        <taxon>Bacteria</taxon>
        <taxon>Bacillati</taxon>
        <taxon>Bacillota</taxon>
        <taxon>Negativicutes</taxon>
        <taxon>Selenomonadales</taxon>
        <taxon>Sporomusaceae</taxon>
        <taxon>Pelosinus</taxon>
    </lineage>
</organism>
<keyword evidence="1" id="KW-0812">Transmembrane</keyword>
<dbReference type="HOGENOM" id="CLU_1676192_0_0_9"/>
<protein>
    <submittedName>
        <fullName evidence="2">Uncharacterized protein</fullName>
    </submittedName>
</protein>